<name>A0ABQ9TGL7_SAGOE</name>
<gene>
    <name evidence="2" type="ORF">P7K49_039136</name>
</gene>
<proteinExistence type="predicted"/>
<reference evidence="2 3" key="1">
    <citation type="submission" date="2023-05" db="EMBL/GenBank/DDBJ databases">
        <title>B98-5 Cell Line De Novo Hybrid Assembly: An Optical Mapping Approach.</title>
        <authorList>
            <person name="Kananen K."/>
            <person name="Auerbach J.A."/>
            <person name="Kautto E."/>
            <person name="Blachly J.S."/>
        </authorList>
    </citation>
    <scope>NUCLEOTIDE SEQUENCE [LARGE SCALE GENOMIC DNA]</scope>
    <source>
        <strain evidence="2">B95-8</strain>
        <tissue evidence="2">Cell line</tissue>
    </source>
</reference>
<comment type="caution">
    <text evidence="2">The sequence shown here is derived from an EMBL/GenBank/DDBJ whole genome shotgun (WGS) entry which is preliminary data.</text>
</comment>
<accession>A0ABQ9TGL7</accession>
<dbReference type="Proteomes" id="UP001266305">
    <property type="component" value="Unassembled WGS sequence"/>
</dbReference>
<feature type="compositionally biased region" description="Low complexity" evidence="1">
    <location>
        <begin position="151"/>
        <end position="166"/>
    </location>
</feature>
<protein>
    <submittedName>
        <fullName evidence="2">Uncharacterized protein</fullName>
    </submittedName>
</protein>
<dbReference type="EMBL" id="JASSZA010000023">
    <property type="protein sequence ID" value="KAK2083900.1"/>
    <property type="molecule type" value="Genomic_DNA"/>
</dbReference>
<feature type="compositionally biased region" description="Polar residues" evidence="1">
    <location>
        <begin position="381"/>
        <end position="399"/>
    </location>
</feature>
<feature type="region of interest" description="Disordered" evidence="1">
    <location>
        <begin position="126"/>
        <end position="173"/>
    </location>
</feature>
<organism evidence="2 3">
    <name type="scientific">Saguinus oedipus</name>
    <name type="common">Cotton-top tamarin</name>
    <name type="synonym">Oedipomidas oedipus</name>
    <dbReference type="NCBI Taxonomy" id="9490"/>
    <lineage>
        <taxon>Eukaryota</taxon>
        <taxon>Metazoa</taxon>
        <taxon>Chordata</taxon>
        <taxon>Craniata</taxon>
        <taxon>Vertebrata</taxon>
        <taxon>Euteleostomi</taxon>
        <taxon>Mammalia</taxon>
        <taxon>Eutheria</taxon>
        <taxon>Euarchontoglires</taxon>
        <taxon>Primates</taxon>
        <taxon>Haplorrhini</taxon>
        <taxon>Platyrrhini</taxon>
        <taxon>Cebidae</taxon>
        <taxon>Callitrichinae</taxon>
        <taxon>Saguinus</taxon>
    </lineage>
</organism>
<feature type="compositionally biased region" description="Basic and acidic residues" evidence="1">
    <location>
        <begin position="11"/>
        <end position="20"/>
    </location>
</feature>
<feature type="region of interest" description="Disordered" evidence="1">
    <location>
        <begin position="381"/>
        <end position="401"/>
    </location>
</feature>
<keyword evidence="3" id="KW-1185">Reference proteome</keyword>
<evidence type="ECO:0000313" key="3">
    <source>
        <dbReference type="Proteomes" id="UP001266305"/>
    </source>
</evidence>
<feature type="region of interest" description="Disordered" evidence="1">
    <location>
        <begin position="260"/>
        <end position="318"/>
    </location>
</feature>
<feature type="region of interest" description="Disordered" evidence="1">
    <location>
        <begin position="1"/>
        <end position="23"/>
    </location>
</feature>
<evidence type="ECO:0000256" key="1">
    <source>
        <dbReference type="SAM" id="MobiDB-lite"/>
    </source>
</evidence>
<evidence type="ECO:0000313" key="2">
    <source>
        <dbReference type="EMBL" id="KAK2083900.1"/>
    </source>
</evidence>
<feature type="compositionally biased region" description="Basic and acidic residues" evidence="1">
    <location>
        <begin position="260"/>
        <end position="271"/>
    </location>
</feature>
<sequence>MSEGGTRLQRKKTDRDREDSFVQSENYPFPDTFIDQHMFCPSARLYVWWSASSGYAWSTGLAAMHCDMWWQSGQWWGRAGGWGNMAMKAAHCAATEATRGNGTQRRQKGGMPGAGCSVVSKARVPGGAGGRATTGPSEFIWVGDPGKQRKGSAAGPGTAATGATSARLPSDHSPAGWATGALSPATAGWGAVTAVAATPDLAAGTGRVLVLRCDLLILTRRPVILLLGACWCQTGFRSSWLALLPLSWWRLDAHSSLHPHEEETASHKDGRQPPSTYGPVQENAAGSGGPSGKRPSPQKKLGTRKPQNGKLGCPRPAERVFKVADREGRRFWVSRTQCQLATECPPAGLEYPGTDSSTPRGHLPRAAGACAPSVMGALQRFSSGTSPDTSQGDSGTNTRLPDACSLHRVKCCGVRGAQQPPDDTTGPG</sequence>